<evidence type="ECO:0000256" key="8">
    <source>
        <dbReference type="ARBA" id="ARBA00022842"/>
    </source>
</evidence>
<feature type="binding site" evidence="13">
    <location>
        <position position="221"/>
    </location>
    <ligand>
        <name>Mg(2+)</name>
        <dbReference type="ChEBI" id="CHEBI:18420"/>
    </ligand>
</feature>
<evidence type="ECO:0000256" key="10">
    <source>
        <dbReference type="ARBA" id="ARBA00023232"/>
    </source>
</evidence>
<dbReference type="UniPathway" id="UPA00139">
    <property type="reaction ID" value="UER00341"/>
</dbReference>
<organism evidence="16 17">
    <name type="scientific">Micromonospora chokoriensis</name>
    <dbReference type="NCBI Taxonomy" id="356851"/>
    <lineage>
        <taxon>Bacteria</taxon>
        <taxon>Bacillati</taxon>
        <taxon>Actinomycetota</taxon>
        <taxon>Actinomycetes</taxon>
        <taxon>Micromonosporales</taxon>
        <taxon>Micromonosporaceae</taxon>
        <taxon>Micromonospora</taxon>
    </lineage>
</organism>
<evidence type="ECO:0000256" key="3">
    <source>
        <dbReference type="ARBA" id="ARBA00004782"/>
    </source>
</evidence>
<dbReference type="PANTHER" id="PTHR43069:SF2">
    <property type="entry name" value="FUMARYLACETOACETASE"/>
    <property type="match status" value="1"/>
</dbReference>
<feature type="binding site" evidence="12">
    <location>
        <position position="118"/>
    </location>
    <ligand>
        <name>substrate</name>
    </ligand>
</feature>
<protein>
    <recommendedName>
        <fullName evidence="4">fumarylacetoacetase</fullName>
        <ecNumber evidence="4">3.7.1.2</ecNumber>
    </recommendedName>
</protein>
<dbReference type="GO" id="GO:0046872">
    <property type="term" value="F:metal ion binding"/>
    <property type="evidence" value="ECO:0007669"/>
    <property type="project" value="UniProtKB-KW"/>
</dbReference>
<dbReference type="EMBL" id="LT607409">
    <property type="protein sequence ID" value="SCE85196.1"/>
    <property type="molecule type" value="Genomic_DNA"/>
</dbReference>
<evidence type="ECO:0000256" key="13">
    <source>
        <dbReference type="PIRSR" id="PIRSR605959-3"/>
    </source>
</evidence>
<feature type="binding site" evidence="13">
    <location>
        <position position="189"/>
    </location>
    <ligand>
        <name>Ca(2+)</name>
        <dbReference type="ChEBI" id="CHEBI:29108"/>
    </ligand>
</feature>
<feature type="binding site" evidence="12">
    <location>
        <position position="332"/>
    </location>
    <ligand>
        <name>substrate</name>
    </ligand>
</feature>
<dbReference type="InterPro" id="IPR011234">
    <property type="entry name" value="Fumarylacetoacetase-like_C"/>
</dbReference>
<comment type="cofactor">
    <cofactor evidence="2 13">
        <name>Mg(2+)</name>
        <dbReference type="ChEBI" id="CHEBI:18420"/>
    </cofactor>
</comment>
<feature type="domain" description="Fumarylacetoacetase N-terminal" evidence="15">
    <location>
        <begin position="16"/>
        <end position="108"/>
    </location>
</feature>
<dbReference type="GO" id="GO:1902000">
    <property type="term" value="P:homogentisate catabolic process"/>
    <property type="evidence" value="ECO:0007669"/>
    <property type="project" value="TreeGrafter"/>
</dbReference>
<evidence type="ECO:0000313" key="17">
    <source>
        <dbReference type="Proteomes" id="UP000198224"/>
    </source>
</evidence>
<dbReference type="Pfam" id="PF01557">
    <property type="entry name" value="FAA_hydrolase"/>
    <property type="match status" value="1"/>
</dbReference>
<dbReference type="GO" id="GO:0004334">
    <property type="term" value="F:fumarylacetoacetase activity"/>
    <property type="evidence" value="ECO:0007669"/>
    <property type="project" value="UniProtKB-EC"/>
</dbReference>
<dbReference type="SUPFAM" id="SSF56529">
    <property type="entry name" value="FAH"/>
    <property type="match status" value="1"/>
</dbReference>
<dbReference type="Gene3D" id="2.30.30.230">
    <property type="entry name" value="Fumarylacetoacetase, N-terminal domain"/>
    <property type="match status" value="1"/>
</dbReference>
<name>A0A1C4VML5_9ACTN</name>
<keyword evidence="8 13" id="KW-0460">Magnesium</keyword>
<comment type="pathway">
    <text evidence="3">Amino-acid degradation; L-phenylalanine degradation; acetoacetate and fumarate from L-phenylalanine: step 6/6.</text>
</comment>
<feature type="binding site" evidence="13">
    <location>
        <position position="241"/>
    </location>
    <ligand>
        <name>Mg(2+)</name>
        <dbReference type="ChEBI" id="CHEBI:18420"/>
    </ligand>
</feature>
<feature type="binding site" evidence="12">
    <location>
        <position position="228"/>
    </location>
    <ligand>
        <name>substrate</name>
    </ligand>
</feature>
<evidence type="ECO:0000313" key="16">
    <source>
        <dbReference type="EMBL" id="SCE85196.1"/>
    </source>
</evidence>
<feature type="binding site" evidence="12">
    <location>
        <position position="232"/>
    </location>
    <ligand>
        <name>substrate</name>
    </ligand>
</feature>
<sequence>MTWVTGADGSPYGVTNLPYGVFRTDGGQPRIGVRIGSWVLDLAAAEAADLVLAAGTLCRPSLNDFMALGRPQWTATRQRITELLTDPAHRAAVEPLLVPVADVELLLPIEVADYVDFYSSEHHASNVGQIFRPGQPPLLPNWKHLPIGYHGRAGTVVVSGTPVVRPTGQRPSADGPVTGPSVRLDIEAEVGFVVGVPSPMGQRVAVDDFADHVFGVVLVNDWSARDIQAWEYQPLGPFLGKSFATSVSAWVTPLDALGDAFVPAPDQDPPVVDYLRDVPHLGLDLRLVVEWNGEQVSEPPFATMYWTPAQQLAHLTVNGASLRTGDLYASGTVSGPDRSQVGSFLELTWGGAEPVKVGDETRTFLADGDTVTITATAPGPDGTTIALGEVTGTVRPAV</sequence>
<evidence type="ECO:0000259" key="14">
    <source>
        <dbReference type="Pfam" id="PF01557"/>
    </source>
</evidence>
<dbReference type="Gene3D" id="3.90.850.10">
    <property type="entry name" value="Fumarylacetoacetase-like, C-terminal domain"/>
    <property type="match status" value="1"/>
</dbReference>
<dbReference type="GO" id="GO:0006572">
    <property type="term" value="P:L-tyrosine catabolic process"/>
    <property type="evidence" value="ECO:0007669"/>
    <property type="project" value="UniProtKB-KW"/>
</dbReference>
<evidence type="ECO:0000256" key="4">
    <source>
        <dbReference type="ARBA" id="ARBA00012094"/>
    </source>
</evidence>
<dbReference type="PANTHER" id="PTHR43069">
    <property type="entry name" value="FUMARYLACETOACETASE"/>
    <property type="match status" value="1"/>
</dbReference>
<feature type="binding site" evidence="13">
    <location>
        <position position="245"/>
    </location>
    <ligand>
        <name>Mg(2+)</name>
        <dbReference type="ChEBI" id="CHEBI:18420"/>
    </ligand>
</feature>
<dbReference type="Proteomes" id="UP000198224">
    <property type="component" value="Chromosome I"/>
</dbReference>
<dbReference type="InterPro" id="IPR036663">
    <property type="entry name" value="Fumarylacetoacetase_C_sf"/>
</dbReference>
<evidence type="ECO:0000259" key="15">
    <source>
        <dbReference type="Pfam" id="PF09298"/>
    </source>
</evidence>
<evidence type="ECO:0000256" key="1">
    <source>
        <dbReference type="ARBA" id="ARBA00001913"/>
    </source>
</evidence>
<evidence type="ECO:0000256" key="7">
    <source>
        <dbReference type="ARBA" id="ARBA00022837"/>
    </source>
</evidence>
<dbReference type="eggNOG" id="COG0179">
    <property type="taxonomic scope" value="Bacteria"/>
</dbReference>
<keyword evidence="7 13" id="KW-0106">Calcium</keyword>
<dbReference type="NCBIfam" id="TIGR01266">
    <property type="entry name" value="fum_ac_acetase"/>
    <property type="match status" value="1"/>
</dbReference>
<evidence type="ECO:0000256" key="12">
    <source>
        <dbReference type="PIRSR" id="PIRSR605959-2"/>
    </source>
</evidence>
<evidence type="ECO:0000256" key="6">
    <source>
        <dbReference type="ARBA" id="ARBA00022801"/>
    </source>
</evidence>
<accession>A0A1C4VML5</accession>
<dbReference type="InterPro" id="IPR036462">
    <property type="entry name" value="Fumarylacetoacetase_N_sf"/>
</dbReference>
<proteinExistence type="predicted"/>
<gene>
    <name evidence="16" type="ORF">GA0070612_1604</name>
</gene>
<dbReference type="InterPro" id="IPR015377">
    <property type="entry name" value="Fumarylacetoacetase_N"/>
</dbReference>
<evidence type="ECO:0000256" key="11">
    <source>
        <dbReference type="PIRSR" id="PIRSR605959-1"/>
    </source>
</evidence>
<dbReference type="FunFam" id="3.90.850.10:FF:000011">
    <property type="entry name" value="Fumarylacetoacetase"/>
    <property type="match status" value="1"/>
</dbReference>
<feature type="domain" description="Fumarylacetoacetase-like C-terminal" evidence="14">
    <location>
        <begin position="116"/>
        <end position="394"/>
    </location>
</feature>
<feature type="binding site" evidence="13">
    <location>
        <position position="221"/>
    </location>
    <ligand>
        <name>Ca(2+)</name>
        <dbReference type="ChEBI" id="CHEBI:29108"/>
    </ligand>
</feature>
<dbReference type="RefSeq" id="WP_088987325.1">
    <property type="nucleotide sequence ID" value="NZ_LT607409.1"/>
</dbReference>
<keyword evidence="17" id="KW-1185">Reference proteome</keyword>
<reference evidence="17" key="1">
    <citation type="submission" date="2016-06" db="EMBL/GenBank/DDBJ databases">
        <authorList>
            <person name="Varghese N."/>
            <person name="Submissions Spin"/>
        </authorList>
    </citation>
    <scope>NUCLEOTIDE SEQUENCE [LARGE SCALE GENOMIC DNA]</scope>
    <source>
        <strain evidence="17">DSM 45160</strain>
    </source>
</reference>
<evidence type="ECO:0000256" key="9">
    <source>
        <dbReference type="ARBA" id="ARBA00022878"/>
    </source>
</evidence>
<dbReference type="SUPFAM" id="SSF63433">
    <property type="entry name" value="Fumarylacetoacetate hydrolase, FAH, N-terminal domain"/>
    <property type="match status" value="1"/>
</dbReference>
<keyword evidence="5 13" id="KW-0479">Metal-binding</keyword>
<evidence type="ECO:0000256" key="2">
    <source>
        <dbReference type="ARBA" id="ARBA00001946"/>
    </source>
</evidence>
<keyword evidence="6 16" id="KW-0378">Hydrolase</keyword>
<feature type="active site" description="Proton acceptor" evidence="11">
    <location>
        <position position="123"/>
    </location>
</feature>
<evidence type="ECO:0000256" key="5">
    <source>
        <dbReference type="ARBA" id="ARBA00022723"/>
    </source>
</evidence>
<dbReference type="InterPro" id="IPR005959">
    <property type="entry name" value="Fumarylacetoacetase"/>
</dbReference>
<dbReference type="EC" id="3.7.1.2" evidence="4"/>
<feature type="binding site" evidence="13">
    <location>
        <position position="187"/>
    </location>
    <ligand>
        <name>Ca(2+)</name>
        <dbReference type="ChEBI" id="CHEBI:29108"/>
    </ligand>
</feature>
<keyword evidence="9" id="KW-0828">Tyrosine catabolism</keyword>
<keyword evidence="10" id="KW-0585">Phenylalanine catabolism</keyword>
<feature type="binding site" evidence="13">
    <location>
        <position position="116"/>
    </location>
    <ligand>
        <name>Ca(2+)</name>
        <dbReference type="ChEBI" id="CHEBI:29108"/>
    </ligand>
</feature>
<dbReference type="Pfam" id="PF09298">
    <property type="entry name" value="FAA_hydrolase_N"/>
    <property type="match status" value="1"/>
</dbReference>
<dbReference type="GO" id="GO:0006559">
    <property type="term" value="P:L-phenylalanine catabolic process"/>
    <property type="evidence" value="ECO:0007669"/>
    <property type="project" value="UniProtKB-UniPathway"/>
</dbReference>
<dbReference type="AlphaFoldDB" id="A0A1C4VML5"/>
<feature type="binding site" evidence="12">
    <location>
        <position position="132"/>
    </location>
    <ligand>
        <name>substrate</name>
    </ligand>
</feature>
<comment type="cofactor">
    <cofactor evidence="1 13">
        <name>Ca(2+)</name>
        <dbReference type="ChEBI" id="CHEBI:29108"/>
    </cofactor>
</comment>